<dbReference type="Proteomes" id="UP000007800">
    <property type="component" value="Unassembled WGS sequence"/>
</dbReference>
<gene>
    <name evidence="1" type="ORF">Pmar_PMAR013550</name>
</gene>
<dbReference type="RefSeq" id="XP_002764633.1">
    <property type="nucleotide sequence ID" value="XM_002764587.1"/>
</dbReference>
<protein>
    <recommendedName>
        <fullName evidence="3">RRM domain-containing protein</fullName>
    </recommendedName>
</protein>
<dbReference type="EMBL" id="GG687225">
    <property type="protein sequence ID" value="EEQ97350.1"/>
    <property type="molecule type" value="Genomic_DNA"/>
</dbReference>
<dbReference type="GeneID" id="9054813"/>
<reference evidence="1 2" key="1">
    <citation type="submission" date="2008-07" db="EMBL/GenBank/DDBJ databases">
        <authorList>
            <person name="El-Sayed N."/>
            <person name="Caler E."/>
            <person name="Inman J."/>
            <person name="Amedeo P."/>
            <person name="Hass B."/>
            <person name="Wortman J."/>
        </authorList>
    </citation>
    <scope>NUCLEOTIDE SEQUENCE [LARGE SCALE GENOMIC DNA]</scope>
    <source>
        <strain evidence="2">ATCC 50983 / TXsc</strain>
    </source>
</reference>
<name>C5M0Z2_PERM5</name>
<dbReference type="InterPro" id="IPR035979">
    <property type="entry name" value="RBD_domain_sf"/>
</dbReference>
<dbReference type="InParanoid" id="C5M0Z2"/>
<keyword evidence="2" id="KW-1185">Reference proteome</keyword>
<dbReference type="AlphaFoldDB" id="C5M0Z2"/>
<proteinExistence type="predicted"/>
<accession>C5M0Z2</accession>
<sequence>MNLPPYGFVTFRNAADADAAVVSEHDYQGAHTLQVNYATMKKSVSSSSGTLESAIPSGALDDAAVGSIAASGITIATSTEAELGEFFSQWGLVMRASTDLIPVSDTCKKVP</sequence>
<dbReference type="GO" id="GO:0003676">
    <property type="term" value="F:nucleic acid binding"/>
    <property type="evidence" value="ECO:0007669"/>
    <property type="project" value="InterPro"/>
</dbReference>
<organism evidence="2">
    <name type="scientific">Perkinsus marinus (strain ATCC 50983 / TXsc)</name>
    <dbReference type="NCBI Taxonomy" id="423536"/>
    <lineage>
        <taxon>Eukaryota</taxon>
        <taxon>Sar</taxon>
        <taxon>Alveolata</taxon>
        <taxon>Perkinsozoa</taxon>
        <taxon>Perkinsea</taxon>
        <taxon>Perkinsida</taxon>
        <taxon>Perkinsidae</taxon>
        <taxon>Perkinsus</taxon>
    </lineage>
</organism>
<evidence type="ECO:0008006" key="3">
    <source>
        <dbReference type="Google" id="ProtNLM"/>
    </source>
</evidence>
<dbReference type="OrthoDB" id="1099063at2759"/>
<dbReference type="SUPFAM" id="SSF54928">
    <property type="entry name" value="RNA-binding domain, RBD"/>
    <property type="match status" value="1"/>
</dbReference>
<evidence type="ECO:0000313" key="2">
    <source>
        <dbReference type="Proteomes" id="UP000007800"/>
    </source>
</evidence>
<evidence type="ECO:0000313" key="1">
    <source>
        <dbReference type="EMBL" id="EEQ97350.1"/>
    </source>
</evidence>